<dbReference type="OrthoDB" id="3787049at2"/>
<proteinExistence type="predicted"/>
<accession>A0A4P7ICJ9</accession>
<dbReference type="RefSeq" id="WP_135266775.1">
    <property type="nucleotide sequence ID" value="NZ_CP038436.1"/>
</dbReference>
<evidence type="ECO:0000313" key="2">
    <source>
        <dbReference type="EMBL" id="QBX54806.1"/>
    </source>
</evidence>
<reference evidence="2 3" key="1">
    <citation type="submission" date="2019-03" db="EMBL/GenBank/DDBJ databases">
        <title>Three New Species of Nocardioides, Nocardioides euryhalodurans sp. nov., Nocardioides seonyuensis sp. nov. and Nocardioides eburneoflavus sp. nov. Iolated from Soil.</title>
        <authorList>
            <person name="Roh S.G."/>
            <person name="Lee C."/>
            <person name="Kim M.-K."/>
            <person name="Kim S.B."/>
        </authorList>
    </citation>
    <scope>NUCLEOTIDE SEQUENCE [LARGE SCALE GENOMIC DNA]</scope>
    <source>
        <strain evidence="2 3">MMS17-SY207-3</strain>
    </source>
</reference>
<dbReference type="EMBL" id="CP038436">
    <property type="protein sequence ID" value="QBX54806.1"/>
    <property type="molecule type" value="Genomic_DNA"/>
</dbReference>
<sequence>MYFDSAPCEVCGSDVELRAHESTDTRPDHPVGPADGVVGEADATPDERVCTNPECPTKR</sequence>
<protein>
    <submittedName>
        <fullName evidence="2">Uncharacterized protein</fullName>
    </submittedName>
</protein>
<dbReference type="KEGG" id="nsn:EXE58_04545"/>
<evidence type="ECO:0000256" key="1">
    <source>
        <dbReference type="SAM" id="MobiDB-lite"/>
    </source>
</evidence>
<name>A0A4P7ICJ9_9ACTN</name>
<dbReference type="Proteomes" id="UP000294853">
    <property type="component" value="Chromosome"/>
</dbReference>
<dbReference type="AlphaFoldDB" id="A0A4P7ICJ9"/>
<gene>
    <name evidence="2" type="ORF">EXE58_04545</name>
</gene>
<keyword evidence="3" id="KW-1185">Reference proteome</keyword>
<feature type="compositionally biased region" description="Basic and acidic residues" evidence="1">
    <location>
        <begin position="19"/>
        <end position="29"/>
    </location>
</feature>
<organism evidence="2 3">
    <name type="scientific">Nocardioides seonyuensis</name>
    <dbReference type="NCBI Taxonomy" id="2518371"/>
    <lineage>
        <taxon>Bacteria</taxon>
        <taxon>Bacillati</taxon>
        <taxon>Actinomycetota</taxon>
        <taxon>Actinomycetes</taxon>
        <taxon>Propionibacteriales</taxon>
        <taxon>Nocardioidaceae</taxon>
        <taxon>Nocardioides</taxon>
    </lineage>
</organism>
<feature type="region of interest" description="Disordered" evidence="1">
    <location>
        <begin position="19"/>
        <end position="59"/>
    </location>
</feature>
<evidence type="ECO:0000313" key="3">
    <source>
        <dbReference type="Proteomes" id="UP000294853"/>
    </source>
</evidence>